<sequence length="349" mass="39201">MRGLILFGIIAFLLTTFLFVLQFFGKTPLGVYMGLAKDFIFTPKGKVESYMDRTNILILGKGGEGHEAPDLTDTIMFVSVNHSNSDISIISLPRDIWITELRTKLNSVYYWGNKKQPPVRRTSGPEEAGGGIIMAKSTVEEFVGQPVHYGLVLDFSGFKKIIDILEGIEVDVENSFTDERYPIAGRENDLCEGDPEYRCRYETLRFAQGKQMMDGDTALKFVRSRNAQGDEGTDIARARHQQKVIAAIKDKVLSKEIILSPRKLLVLKDVVLESIETDIAPSAASILARRFLQSKDVIKSQVLSEELLLNPAKSPKYDNLYVFIPEDESLDQIHKWIECVIATEDRCGS</sequence>
<gene>
    <name evidence="3" type="ORF">UT08_C0002G0103</name>
</gene>
<name>A0A0G0P9T1_9BACT</name>
<dbReference type="InterPro" id="IPR004474">
    <property type="entry name" value="LytR_CpsA_psr"/>
</dbReference>
<comment type="similarity">
    <text evidence="1">Belongs to the LytR/CpsA/Psr (LCP) family.</text>
</comment>
<dbReference type="AlphaFoldDB" id="A0A0G0P9T1"/>
<evidence type="ECO:0000256" key="1">
    <source>
        <dbReference type="ARBA" id="ARBA00006068"/>
    </source>
</evidence>
<dbReference type="Gene3D" id="3.40.630.190">
    <property type="entry name" value="LCP protein"/>
    <property type="match status" value="1"/>
</dbReference>
<evidence type="ECO:0000313" key="3">
    <source>
        <dbReference type="EMBL" id="KKQ86081.1"/>
    </source>
</evidence>
<dbReference type="Proteomes" id="UP000034081">
    <property type="component" value="Unassembled WGS sequence"/>
</dbReference>
<reference evidence="3 4" key="1">
    <citation type="journal article" date="2015" name="Nature">
        <title>rRNA introns, odd ribosomes, and small enigmatic genomes across a large radiation of phyla.</title>
        <authorList>
            <person name="Brown C.T."/>
            <person name="Hug L.A."/>
            <person name="Thomas B.C."/>
            <person name="Sharon I."/>
            <person name="Castelle C.J."/>
            <person name="Singh A."/>
            <person name="Wilkins M.J."/>
            <person name="Williams K.H."/>
            <person name="Banfield J.F."/>
        </authorList>
    </citation>
    <scope>NUCLEOTIDE SEQUENCE [LARGE SCALE GENOMIC DNA]</scope>
</reference>
<evidence type="ECO:0000313" key="4">
    <source>
        <dbReference type="Proteomes" id="UP000034081"/>
    </source>
</evidence>
<accession>A0A0G0P9T1</accession>
<dbReference type="Pfam" id="PF03816">
    <property type="entry name" value="LytR_cpsA_psr"/>
    <property type="match status" value="1"/>
</dbReference>
<dbReference type="InterPro" id="IPR050922">
    <property type="entry name" value="LytR/CpsA/Psr_CW_biosynth"/>
</dbReference>
<comment type="caution">
    <text evidence="3">The sequence shown here is derived from an EMBL/GenBank/DDBJ whole genome shotgun (WGS) entry which is preliminary data.</text>
</comment>
<organism evidence="3 4">
    <name type="scientific">Candidatus Woesebacteria bacterium GW2011_GWB1_38_8</name>
    <dbReference type="NCBI Taxonomy" id="1618570"/>
    <lineage>
        <taxon>Bacteria</taxon>
        <taxon>Candidatus Woeseibacteriota</taxon>
    </lineage>
</organism>
<dbReference type="EMBL" id="LBVL01000002">
    <property type="protein sequence ID" value="KKQ86081.1"/>
    <property type="molecule type" value="Genomic_DNA"/>
</dbReference>
<dbReference type="PANTHER" id="PTHR33392">
    <property type="entry name" value="POLYISOPRENYL-TEICHOIC ACID--PEPTIDOGLYCAN TEICHOIC ACID TRANSFERASE TAGU"/>
    <property type="match status" value="1"/>
</dbReference>
<dbReference type="STRING" id="1618570.UT08_C0002G0103"/>
<feature type="domain" description="Cell envelope-related transcriptional attenuator" evidence="2">
    <location>
        <begin position="72"/>
        <end position="252"/>
    </location>
</feature>
<evidence type="ECO:0000259" key="2">
    <source>
        <dbReference type="Pfam" id="PF03816"/>
    </source>
</evidence>
<protein>
    <recommendedName>
        <fullName evidence="2">Cell envelope-related transcriptional attenuator domain-containing protein</fullName>
    </recommendedName>
</protein>
<dbReference type="PANTHER" id="PTHR33392:SF6">
    <property type="entry name" value="POLYISOPRENYL-TEICHOIC ACID--PEPTIDOGLYCAN TEICHOIC ACID TRANSFERASE TAGU"/>
    <property type="match status" value="1"/>
</dbReference>
<proteinExistence type="inferred from homology"/>